<keyword evidence="2" id="KW-1133">Transmembrane helix</keyword>
<feature type="compositionally biased region" description="Low complexity" evidence="1">
    <location>
        <begin position="11"/>
        <end position="21"/>
    </location>
</feature>
<dbReference type="GO" id="GO:0004519">
    <property type="term" value="F:endonuclease activity"/>
    <property type="evidence" value="ECO:0007669"/>
    <property type="project" value="UniProtKB-KW"/>
</dbReference>
<protein>
    <submittedName>
        <fullName evidence="4">Endonuclease/exonuclease/phosphatase family protein</fullName>
    </submittedName>
</protein>
<feature type="compositionally biased region" description="Pro residues" evidence="1">
    <location>
        <begin position="25"/>
        <end position="34"/>
    </location>
</feature>
<evidence type="ECO:0000313" key="5">
    <source>
        <dbReference type="Proteomes" id="UP001595833"/>
    </source>
</evidence>
<organism evidence="4 5">
    <name type="scientific">Saccharothrix xinjiangensis</name>
    <dbReference type="NCBI Taxonomy" id="204798"/>
    <lineage>
        <taxon>Bacteria</taxon>
        <taxon>Bacillati</taxon>
        <taxon>Actinomycetota</taxon>
        <taxon>Actinomycetes</taxon>
        <taxon>Pseudonocardiales</taxon>
        <taxon>Pseudonocardiaceae</taxon>
        <taxon>Saccharothrix</taxon>
    </lineage>
</organism>
<dbReference type="RefSeq" id="WP_344041176.1">
    <property type="nucleotide sequence ID" value="NZ_BAAAKE010000027.1"/>
</dbReference>
<keyword evidence="2" id="KW-0472">Membrane</keyword>
<keyword evidence="4" id="KW-0540">Nuclease</keyword>
<feature type="domain" description="Endonuclease/exonuclease/phosphatase" evidence="3">
    <location>
        <begin position="157"/>
        <end position="390"/>
    </location>
</feature>
<evidence type="ECO:0000256" key="2">
    <source>
        <dbReference type="SAM" id="Phobius"/>
    </source>
</evidence>
<accession>A0ABV9YA44</accession>
<feature type="region of interest" description="Disordered" evidence="1">
    <location>
        <begin position="1"/>
        <end position="51"/>
    </location>
</feature>
<proteinExistence type="predicted"/>
<dbReference type="EMBL" id="JBHSJB010000032">
    <property type="protein sequence ID" value="MFC5058497.1"/>
    <property type="molecule type" value="Genomic_DNA"/>
</dbReference>
<feature type="transmembrane region" description="Helical" evidence="2">
    <location>
        <begin position="84"/>
        <end position="112"/>
    </location>
</feature>
<keyword evidence="4" id="KW-0255">Endonuclease</keyword>
<evidence type="ECO:0000256" key="1">
    <source>
        <dbReference type="SAM" id="MobiDB-lite"/>
    </source>
</evidence>
<keyword evidence="2" id="KW-0812">Transmembrane</keyword>
<dbReference type="Proteomes" id="UP001595833">
    <property type="component" value="Unassembled WGS sequence"/>
</dbReference>
<gene>
    <name evidence="4" type="ORF">ACFPFM_32705</name>
</gene>
<dbReference type="Pfam" id="PF03372">
    <property type="entry name" value="Exo_endo_phos"/>
    <property type="match status" value="1"/>
</dbReference>
<keyword evidence="5" id="KW-1185">Reference proteome</keyword>
<dbReference type="InterPro" id="IPR005135">
    <property type="entry name" value="Endo/exonuclease/phosphatase"/>
</dbReference>
<comment type="caution">
    <text evidence="4">The sequence shown here is derived from an EMBL/GenBank/DDBJ whole genome shotgun (WGS) entry which is preliminary data.</text>
</comment>
<dbReference type="Gene3D" id="3.60.10.10">
    <property type="entry name" value="Endonuclease/exonuclease/phosphatase"/>
    <property type="match status" value="1"/>
</dbReference>
<sequence length="410" mass="44442">MPTTNPAVFWRPSSTGPSAAAGPGGPRPGEPGPGEPVGDGQGRTADDTGAPGGRRWCLGTTLVVAATAAWAAFLLLHVALTGRWWVWFLVEAVPPVAFAVVPALLLAVVWWARPVRRRLTPVLVVLLLAGGYLAGVGPGWRGDTRPAGPGDAEVSIVSWNTDYWEMDDDPEAFYAFLREKDADVYLLQEYLHWEGEGPVLIDSLARLRAEFPGYEAVVEGELLTLSRLPVAAVHSREAPATDNAWYWQGGKAQRTDLLVGPGRVLSVYNVHFPVPFRVGDNPLTSRFWNFLAKQHDWWTREADALRSDLAANPNTAVVAGDFNSPWLGSLLRLGDGTAAHSPGPGPLPAFSWPLADYPVPRAWRLDWLFTTGEAAVPEYRFTDSAGFSDHAAQEFTLVVRDADRPAPDGG</sequence>
<dbReference type="InterPro" id="IPR036691">
    <property type="entry name" value="Endo/exonu/phosph_ase_sf"/>
</dbReference>
<dbReference type="SUPFAM" id="SSF56219">
    <property type="entry name" value="DNase I-like"/>
    <property type="match status" value="1"/>
</dbReference>
<evidence type="ECO:0000313" key="4">
    <source>
        <dbReference type="EMBL" id="MFC5058497.1"/>
    </source>
</evidence>
<feature type="transmembrane region" description="Helical" evidence="2">
    <location>
        <begin position="119"/>
        <end position="140"/>
    </location>
</feature>
<keyword evidence="4" id="KW-0378">Hydrolase</keyword>
<name>A0ABV9YA44_9PSEU</name>
<feature type="transmembrane region" description="Helical" evidence="2">
    <location>
        <begin position="56"/>
        <end position="78"/>
    </location>
</feature>
<evidence type="ECO:0000259" key="3">
    <source>
        <dbReference type="Pfam" id="PF03372"/>
    </source>
</evidence>
<reference evidence="5" key="1">
    <citation type="journal article" date="2019" name="Int. J. Syst. Evol. Microbiol.">
        <title>The Global Catalogue of Microorganisms (GCM) 10K type strain sequencing project: providing services to taxonomists for standard genome sequencing and annotation.</title>
        <authorList>
            <consortium name="The Broad Institute Genomics Platform"/>
            <consortium name="The Broad Institute Genome Sequencing Center for Infectious Disease"/>
            <person name="Wu L."/>
            <person name="Ma J."/>
        </authorList>
    </citation>
    <scope>NUCLEOTIDE SEQUENCE [LARGE SCALE GENOMIC DNA]</scope>
    <source>
        <strain evidence="5">KCTC 12848</strain>
    </source>
</reference>